<evidence type="ECO:0000256" key="2">
    <source>
        <dbReference type="SAM" id="MobiDB-lite"/>
    </source>
</evidence>
<dbReference type="OrthoDB" id="10023951at2759"/>
<feature type="region of interest" description="Disordered" evidence="2">
    <location>
        <begin position="102"/>
        <end position="182"/>
    </location>
</feature>
<dbReference type="PANTHER" id="PTHR12353:SF31">
    <property type="entry name" value="LD44824P"/>
    <property type="match status" value="1"/>
</dbReference>
<organism evidence="3">
    <name type="scientific">Notodromas monacha</name>
    <dbReference type="NCBI Taxonomy" id="399045"/>
    <lineage>
        <taxon>Eukaryota</taxon>
        <taxon>Metazoa</taxon>
        <taxon>Ecdysozoa</taxon>
        <taxon>Arthropoda</taxon>
        <taxon>Crustacea</taxon>
        <taxon>Oligostraca</taxon>
        <taxon>Ostracoda</taxon>
        <taxon>Podocopa</taxon>
        <taxon>Podocopida</taxon>
        <taxon>Cypridocopina</taxon>
        <taxon>Cypridoidea</taxon>
        <taxon>Cyprididae</taxon>
        <taxon>Notodromas</taxon>
    </lineage>
</organism>
<reference evidence="3" key="1">
    <citation type="submission" date="2020-11" db="EMBL/GenBank/DDBJ databases">
        <authorList>
            <person name="Tran Van P."/>
        </authorList>
    </citation>
    <scope>NUCLEOTIDE SEQUENCE</scope>
</reference>
<name>A0A7R9GD84_9CRUS</name>
<dbReference type="Pfam" id="PF03359">
    <property type="entry name" value="GKAP"/>
    <property type="match status" value="1"/>
</dbReference>
<proteinExistence type="inferred from homology"/>
<feature type="compositionally biased region" description="Low complexity" evidence="2">
    <location>
        <begin position="127"/>
        <end position="142"/>
    </location>
</feature>
<dbReference type="Proteomes" id="UP000678499">
    <property type="component" value="Unassembled WGS sequence"/>
</dbReference>
<sequence length="229" mass="25553">MEKETRRIEVLVDEVQQDLTSGTVPEETCGCLRAAVGKARLLRDQKFAQFRSLCDKNLKPSESEEKVLAGDLAGFWDLVWIQIDEINRTFAEIQELKSNNWQTRPEPESLQGHHHGFSETDTLLPLSSSATTAAGASNNSSSRPAKKANNNKTGEAASKRIQRQERASLSTASAAAGVSDVADERRKRMLEFKRKMKKAHHQLEEENGGQEVADIVFFEGLSDKQKLRT</sequence>
<dbReference type="GO" id="GO:0098978">
    <property type="term" value="C:glutamatergic synapse"/>
    <property type="evidence" value="ECO:0007669"/>
    <property type="project" value="TreeGrafter"/>
</dbReference>
<dbReference type="EMBL" id="OA883161">
    <property type="protein sequence ID" value="CAD7278127.1"/>
    <property type="molecule type" value="Genomic_DNA"/>
</dbReference>
<keyword evidence="4" id="KW-1185">Reference proteome</keyword>
<dbReference type="EMBL" id="CAJPEX010001124">
    <property type="protein sequence ID" value="CAG0918279.1"/>
    <property type="molecule type" value="Genomic_DNA"/>
</dbReference>
<dbReference type="GO" id="GO:0023052">
    <property type="term" value="P:signaling"/>
    <property type="evidence" value="ECO:0007669"/>
    <property type="project" value="InterPro"/>
</dbReference>
<dbReference type="AlphaFoldDB" id="A0A7R9GD84"/>
<gene>
    <name evidence="3" type="ORF">NMOB1V02_LOCUS5838</name>
</gene>
<accession>A0A7R9GD84</accession>
<dbReference type="PANTHER" id="PTHR12353">
    <property type="entry name" value="DISKS LARGE-ASSOCIATED PROTEIN DAP SAP90/PSD-95-ASSOCIATED PROTEIN"/>
    <property type="match status" value="1"/>
</dbReference>
<evidence type="ECO:0000313" key="4">
    <source>
        <dbReference type="Proteomes" id="UP000678499"/>
    </source>
</evidence>
<evidence type="ECO:0000313" key="3">
    <source>
        <dbReference type="EMBL" id="CAD7278127.1"/>
    </source>
</evidence>
<protein>
    <submittedName>
        <fullName evidence="3">Uncharacterized protein</fullName>
    </submittedName>
</protein>
<dbReference type="GO" id="GO:0099572">
    <property type="term" value="C:postsynaptic specialization"/>
    <property type="evidence" value="ECO:0007669"/>
    <property type="project" value="TreeGrafter"/>
</dbReference>
<comment type="similarity">
    <text evidence="1">Belongs to the SAPAP family.</text>
</comment>
<dbReference type="GO" id="GO:0060090">
    <property type="term" value="F:molecular adaptor activity"/>
    <property type="evidence" value="ECO:0007669"/>
    <property type="project" value="TreeGrafter"/>
</dbReference>
<dbReference type="InterPro" id="IPR005026">
    <property type="entry name" value="SAPAP"/>
</dbReference>
<evidence type="ECO:0000256" key="1">
    <source>
        <dbReference type="ARBA" id="ARBA00008839"/>
    </source>
</evidence>